<sequence length="128" mass="14893">MSSYYVTTPAFENHSLRLPGKISIKAGIFGGRRHGQRYVNARYGQSPLHHCSYVSGINKKEIESIETEVLGNLVHLYGYTKQHGKKEHFIIPNHTPMISKFVNDVRDLYNRIIWRRRALNRNPFAARR</sequence>
<reference evidence="1" key="1">
    <citation type="journal article" date="2020" name="Nature">
        <title>Giant virus diversity and host interactions through global metagenomics.</title>
        <authorList>
            <person name="Schulz F."/>
            <person name="Roux S."/>
            <person name="Paez-Espino D."/>
            <person name="Jungbluth S."/>
            <person name="Walsh D.A."/>
            <person name="Denef V.J."/>
            <person name="McMahon K.D."/>
            <person name="Konstantinidis K.T."/>
            <person name="Eloe-Fadrosh E.A."/>
            <person name="Kyrpides N.C."/>
            <person name="Woyke T."/>
        </authorList>
    </citation>
    <scope>NUCLEOTIDE SEQUENCE</scope>
    <source>
        <strain evidence="1">GVMAG-S-1101161-73</strain>
    </source>
</reference>
<protein>
    <submittedName>
        <fullName evidence="1">Uncharacterized protein</fullName>
    </submittedName>
</protein>
<proteinExistence type="predicted"/>
<organism evidence="1">
    <name type="scientific">viral metagenome</name>
    <dbReference type="NCBI Taxonomy" id="1070528"/>
    <lineage>
        <taxon>unclassified sequences</taxon>
        <taxon>metagenomes</taxon>
        <taxon>organismal metagenomes</taxon>
    </lineage>
</organism>
<dbReference type="AlphaFoldDB" id="A0A6C0AME3"/>
<accession>A0A6C0AME3</accession>
<name>A0A6C0AME3_9ZZZZ</name>
<evidence type="ECO:0000313" key="1">
    <source>
        <dbReference type="EMBL" id="QHS80922.1"/>
    </source>
</evidence>
<dbReference type="EMBL" id="MN740728">
    <property type="protein sequence ID" value="QHS80922.1"/>
    <property type="molecule type" value="Genomic_DNA"/>
</dbReference>